<protein>
    <submittedName>
        <fullName evidence="12">Oxoglutarate and iron-dependent oxygenase degradation C-term-domain-containing protein</fullName>
    </submittedName>
</protein>
<sequence length="587" mass="68230">MSTLKNHLSQELEENDTTPIPHKKQKLDTIPLDNNNNPIEKSIETLEIPDENEQNYTISEEIVLDILNTNYVNPDFIRRFCFAFKKNQTFTHETSQAVIYNSPFPAALLPNIFDNEFLSNVKDEIKELDFDHKSNDLYDFYQSLDLKTCEKPHLSKLRDTIYSGVFIRTMSDLVGIDLDYTPDLSAHKYGKGNYLLCHDDDIKDDDFMHGRRIAFIIYLVDEDWSKEDGGALELFNIDSQGHPNEITLSVTPKWNTMAFFALSPTSFHQVSEVISSTKIRYSISGWFHGPLNTRLSRADFLSPTQEDFDLRDIISPVYLNEKNKQRILNRLQKDSYVLITGFLRDDVFEKMIKSIKETGWEELPTGPPFIRKYHLLKNSEVCDFEDFENINIKEYKDSSTSFCKYVYEFFRSKTFANYLNEISNWQVTGIASEFRQFQSSNYTVIHDQAQDRIGVDVTLFCIEGQWDEKWEGGTHYVAEEHELLAIYPQKNMLSIVIRTSGTLKFVKCINSHVAFPRTEMSFIFWDEEEGEEKTEEAEEIEDVKGVEDAEADQIVTYFVGEDHEKDNSVEGYNTKENYEEDPANEGI</sequence>
<evidence type="ECO:0000256" key="1">
    <source>
        <dbReference type="ARBA" id="ARBA00001961"/>
    </source>
</evidence>
<dbReference type="GO" id="GO:0031418">
    <property type="term" value="F:L-ascorbic acid binding"/>
    <property type="evidence" value="ECO:0007669"/>
    <property type="project" value="UniProtKB-KW"/>
</dbReference>
<gene>
    <name evidence="11" type="ORF">C1645_738842</name>
    <name evidence="12" type="ORF">C1645_764869</name>
</gene>
<dbReference type="InterPro" id="IPR006620">
    <property type="entry name" value="Pro_4_hyd_alph"/>
</dbReference>
<comment type="caution">
    <text evidence="12">The sequence shown here is derived from an EMBL/GenBank/DDBJ whole genome shotgun (WGS) entry which is preliminary data.</text>
</comment>
<dbReference type="Gene3D" id="2.60.120.620">
    <property type="entry name" value="q2cbj1_9rhob like domain"/>
    <property type="match status" value="2"/>
</dbReference>
<feature type="region of interest" description="Disordered" evidence="9">
    <location>
        <begin position="1"/>
        <end position="36"/>
    </location>
</feature>
<dbReference type="InterPro" id="IPR019601">
    <property type="entry name" value="Oxoglutarate/Fe-dep_Oase_C"/>
</dbReference>
<evidence type="ECO:0000256" key="7">
    <source>
        <dbReference type="ARBA" id="ARBA00023004"/>
    </source>
</evidence>
<dbReference type="PANTHER" id="PTHR12117:SF0">
    <property type="entry name" value="PROLYL 3-HYDROXYLASE OGFOD1"/>
    <property type="match status" value="1"/>
</dbReference>
<organism evidence="12 13">
    <name type="scientific">Glomus cerebriforme</name>
    <dbReference type="NCBI Taxonomy" id="658196"/>
    <lineage>
        <taxon>Eukaryota</taxon>
        <taxon>Fungi</taxon>
        <taxon>Fungi incertae sedis</taxon>
        <taxon>Mucoromycota</taxon>
        <taxon>Glomeromycotina</taxon>
        <taxon>Glomeromycetes</taxon>
        <taxon>Glomerales</taxon>
        <taxon>Glomeraceae</taxon>
        <taxon>Glomus</taxon>
    </lineage>
</organism>
<dbReference type="AlphaFoldDB" id="A0A397T803"/>
<evidence type="ECO:0000256" key="5">
    <source>
        <dbReference type="ARBA" id="ARBA00022964"/>
    </source>
</evidence>
<dbReference type="InterPro" id="IPR039558">
    <property type="entry name" value="TPA1/OFD1_N"/>
</dbReference>
<evidence type="ECO:0000256" key="2">
    <source>
        <dbReference type="ARBA" id="ARBA00007443"/>
    </source>
</evidence>
<dbReference type="OrthoDB" id="430522at2759"/>
<evidence type="ECO:0000256" key="3">
    <source>
        <dbReference type="ARBA" id="ARBA00022723"/>
    </source>
</evidence>
<name>A0A397T803_9GLOM</name>
<evidence type="ECO:0000313" key="11">
    <source>
        <dbReference type="EMBL" id="RIA89197.1"/>
    </source>
</evidence>
<dbReference type="InterPro" id="IPR051842">
    <property type="entry name" value="uS12_prolyl_hydroxylase"/>
</dbReference>
<dbReference type="EMBL" id="QKYT01000125">
    <property type="protein sequence ID" value="RIA92465.1"/>
    <property type="molecule type" value="Genomic_DNA"/>
</dbReference>
<proteinExistence type="inferred from homology"/>
<feature type="domain" description="Fe2OG dioxygenase" evidence="10">
    <location>
        <begin position="179"/>
        <end position="289"/>
    </location>
</feature>
<dbReference type="InterPro" id="IPR005123">
    <property type="entry name" value="Oxoglu/Fe-dep_dioxygenase_dom"/>
</dbReference>
<dbReference type="STRING" id="658196.A0A397T803"/>
<dbReference type="GO" id="GO:0005506">
    <property type="term" value="F:iron ion binding"/>
    <property type="evidence" value="ECO:0007669"/>
    <property type="project" value="InterPro"/>
</dbReference>
<evidence type="ECO:0000259" key="10">
    <source>
        <dbReference type="PROSITE" id="PS51471"/>
    </source>
</evidence>
<comment type="cofactor">
    <cofactor evidence="1">
        <name>L-ascorbate</name>
        <dbReference type="ChEBI" id="CHEBI:38290"/>
    </cofactor>
</comment>
<evidence type="ECO:0000256" key="9">
    <source>
        <dbReference type="SAM" id="MobiDB-lite"/>
    </source>
</evidence>
<evidence type="ECO:0000256" key="8">
    <source>
        <dbReference type="ARBA" id="ARBA00047444"/>
    </source>
</evidence>
<evidence type="ECO:0000313" key="12">
    <source>
        <dbReference type="EMBL" id="RIA92465.1"/>
    </source>
</evidence>
<dbReference type="Pfam" id="PF10637">
    <property type="entry name" value="Ofd1_CTDD"/>
    <property type="match status" value="1"/>
</dbReference>
<dbReference type="EMBL" id="QKYT01000229">
    <property type="protein sequence ID" value="RIA89197.1"/>
    <property type="molecule type" value="Genomic_DNA"/>
</dbReference>
<dbReference type="Proteomes" id="UP000265703">
    <property type="component" value="Unassembled WGS sequence"/>
</dbReference>
<dbReference type="SMART" id="SM00702">
    <property type="entry name" value="P4Hc"/>
    <property type="match status" value="1"/>
</dbReference>
<keyword evidence="6" id="KW-0560">Oxidoreductase</keyword>
<comment type="similarity">
    <text evidence="2">Belongs to the TPA1 family.</text>
</comment>
<feature type="compositionally biased region" description="Acidic residues" evidence="9">
    <location>
        <begin position="578"/>
        <end position="587"/>
    </location>
</feature>
<dbReference type="Pfam" id="PF13661">
    <property type="entry name" value="2OG-FeII_Oxy_4"/>
    <property type="match status" value="1"/>
</dbReference>
<accession>A0A397T803</accession>
<dbReference type="GO" id="GO:0031543">
    <property type="term" value="F:peptidyl-proline dioxygenase activity"/>
    <property type="evidence" value="ECO:0007669"/>
    <property type="project" value="TreeGrafter"/>
</dbReference>
<reference evidence="12 13" key="1">
    <citation type="submission" date="2018-06" db="EMBL/GenBank/DDBJ databases">
        <title>Comparative genomics reveals the genomic features of Rhizophagus irregularis, R. cerebriforme, R. diaphanum and Gigaspora rosea, and their symbiotic lifestyle signature.</title>
        <authorList>
            <person name="Morin E."/>
            <person name="San Clemente H."/>
            <person name="Chen E.C.H."/>
            <person name="De La Providencia I."/>
            <person name="Hainaut M."/>
            <person name="Kuo A."/>
            <person name="Kohler A."/>
            <person name="Murat C."/>
            <person name="Tang N."/>
            <person name="Roy S."/>
            <person name="Loubradou J."/>
            <person name="Henrissat B."/>
            <person name="Grigoriev I.V."/>
            <person name="Corradi N."/>
            <person name="Roux C."/>
            <person name="Martin F.M."/>
        </authorList>
    </citation>
    <scope>NUCLEOTIDE SEQUENCE [LARGE SCALE GENOMIC DNA]</scope>
    <source>
        <strain evidence="12 13">DAOM 227022</strain>
    </source>
</reference>
<dbReference type="GO" id="GO:0005737">
    <property type="term" value="C:cytoplasm"/>
    <property type="evidence" value="ECO:0007669"/>
    <property type="project" value="TreeGrafter"/>
</dbReference>
<dbReference type="PANTHER" id="PTHR12117">
    <property type="entry name" value="HISTONE ACETYLTRANSFERASE COMPLEX"/>
    <property type="match status" value="1"/>
</dbReference>
<comment type="catalytic activity">
    <reaction evidence="8">
        <text>[ribosomal protein uS12]-L-proline + 2-oxoglutarate + O2 = [ribosomal protein uS12]-(3S)-3-hydroxy-L-proline + succinate + CO2</text>
        <dbReference type="Rhea" id="RHEA:54156"/>
        <dbReference type="Rhea" id="RHEA-COMP:13816"/>
        <dbReference type="Rhea" id="RHEA-COMP:13818"/>
        <dbReference type="ChEBI" id="CHEBI:15379"/>
        <dbReference type="ChEBI" id="CHEBI:16526"/>
        <dbReference type="ChEBI" id="CHEBI:16810"/>
        <dbReference type="ChEBI" id="CHEBI:30031"/>
        <dbReference type="ChEBI" id="CHEBI:50342"/>
        <dbReference type="ChEBI" id="CHEBI:85428"/>
    </reaction>
</comment>
<evidence type="ECO:0000256" key="4">
    <source>
        <dbReference type="ARBA" id="ARBA00022896"/>
    </source>
</evidence>
<feature type="region of interest" description="Disordered" evidence="9">
    <location>
        <begin position="560"/>
        <end position="587"/>
    </location>
</feature>
<keyword evidence="7" id="KW-0408">Iron</keyword>
<dbReference type="GO" id="GO:0006449">
    <property type="term" value="P:regulation of translational termination"/>
    <property type="evidence" value="ECO:0007669"/>
    <property type="project" value="TreeGrafter"/>
</dbReference>
<keyword evidence="3" id="KW-0479">Metal-binding</keyword>
<keyword evidence="5" id="KW-0223">Dioxygenase</keyword>
<evidence type="ECO:0000256" key="6">
    <source>
        <dbReference type="ARBA" id="ARBA00023002"/>
    </source>
</evidence>
<dbReference type="PROSITE" id="PS51471">
    <property type="entry name" value="FE2OG_OXY"/>
    <property type="match status" value="1"/>
</dbReference>
<keyword evidence="4" id="KW-0847">Vitamin C</keyword>
<keyword evidence="13" id="KW-1185">Reference proteome</keyword>
<evidence type="ECO:0000313" key="13">
    <source>
        <dbReference type="Proteomes" id="UP000265703"/>
    </source>
</evidence>